<organism evidence="5 6">
    <name type="scientific">Roseimicrobium gellanilyticum</name>
    <dbReference type="NCBI Taxonomy" id="748857"/>
    <lineage>
        <taxon>Bacteria</taxon>
        <taxon>Pseudomonadati</taxon>
        <taxon>Verrucomicrobiota</taxon>
        <taxon>Verrucomicrobiia</taxon>
        <taxon>Verrucomicrobiales</taxon>
        <taxon>Verrucomicrobiaceae</taxon>
        <taxon>Roseimicrobium</taxon>
    </lineage>
</organism>
<dbReference type="InterPro" id="IPR022572">
    <property type="entry name" value="DNA_rep/recomb_RecO_N"/>
</dbReference>
<evidence type="ECO:0000313" key="5">
    <source>
        <dbReference type="EMBL" id="RBP47264.1"/>
    </source>
</evidence>
<dbReference type="PANTHER" id="PTHR33991">
    <property type="entry name" value="DNA REPAIR PROTEIN RECO"/>
    <property type="match status" value="1"/>
</dbReference>
<dbReference type="GO" id="GO:0043590">
    <property type="term" value="C:bacterial nucleoid"/>
    <property type="evidence" value="ECO:0007669"/>
    <property type="project" value="TreeGrafter"/>
</dbReference>
<reference evidence="5 6" key="1">
    <citation type="submission" date="2018-06" db="EMBL/GenBank/DDBJ databases">
        <title>Genomic Encyclopedia of Type Strains, Phase IV (KMG-IV): sequencing the most valuable type-strain genomes for metagenomic binning, comparative biology and taxonomic classification.</title>
        <authorList>
            <person name="Goeker M."/>
        </authorList>
    </citation>
    <scope>NUCLEOTIDE SEQUENCE [LARGE SCALE GENOMIC DNA]</scope>
    <source>
        <strain evidence="5 6">DSM 25532</strain>
    </source>
</reference>
<sequence>METSSAILINRTRLTETSLIVHWCSAEDGLFKTVAKGALQPKSPFAGRLDLFVTCEVVWARNPKTDLHTLREVHLTNPRLQLRASYLRVLAATYFSKLIDLVAEKETPLGGIHELLTLSLDYLVEHEPSERLVQRYETRLCSELGLGDGQKGAAALLHDVYHRPLPPQRKQLLEELAKIPKQESRSDRDFA</sequence>
<dbReference type="InterPro" id="IPR037278">
    <property type="entry name" value="ARFGAP/RecO"/>
</dbReference>
<feature type="domain" description="DNA replication/recombination mediator RecO N-terminal" evidence="4">
    <location>
        <begin position="3"/>
        <end position="78"/>
    </location>
</feature>
<dbReference type="SUPFAM" id="SSF50249">
    <property type="entry name" value="Nucleic acid-binding proteins"/>
    <property type="match status" value="1"/>
</dbReference>
<evidence type="ECO:0000256" key="2">
    <source>
        <dbReference type="ARBA" id="ARBA00023172"/>
    </source>
</evidence>
<evidence type="ECO:0000256" key="1">
    <source>
        <dbReference type="ARBA" id="ARBA00022763"/>
    </source>
</evidence>
<dbReference type="NCBIfam" id="TIGR00613">
    <property type="entry name" value="reco"/>
    <property type="match status" value="1"/>
</dbReference>
<comment type="caution">
    <text evidence="5">The sequence shown here is derived from an EMBL/GenBank/DDBJ whole genome shotgun (WGS) entry which is preliminary data.</text>
</comment>
<keyword evidence="6" id="KW-1185">Reference proteome</keyword>
<dbReference type="GO" id="GO:0006302">
    <property type="term" value="P:double-strand break repair"/>
    <property type="evidence" value="ECO:0007669"/>
    <property type="project" value="TreeGrafter"/>
</dbReference>
<dbReference type="InterPro" id="IPR012340">
    <property type="entry name" value="NA-bd_OB-fold"/>
</dbReference>
<dbReference type="Gene3D" id="2.40.50.140">
    <property type="entry name" value="Nucleic acid-binding proteins"/>
    <property type="match status" value="1"/>
</dbReference>
<accession>A0A366HUQ6</accession>
<dbReference type="Pfam" id="PF02565">
    <property type="entry name" value="RecO_C"/>
    <property type="match status" value="1"/>
</dbReference>
<dbReference type="SUPFAM" id="SSF57863">
    <property type="entry name" value="ArfGap/RecO-like zinc finger"/>
    <property type="match status" value="1"/>
</dbReference>
<dbReference type="Pfam" id="PF11967">
    <property type="entry name" value="RecO_N"/>
    <property type="match status" value="1"/>
</dbReference>
<evidence type="ECO:0000313" key="6">
    <source>
        <dbReference type="Proteomes" id="UP000253426"/>
    </source>
</evidence>
<dbReference type="GO" id="GO:0006310">
    <property type="term" value="P:DNA recombination"/>
    <property type="evidence" value="ECO:0007669"/>
    <property type="project" value="UniProtKB-KW"/>
</dbReference>
<name>A0A366HUQ6_9BACT</name>
<evidence type="ECO:0000259" key="4">
    <source>
        <dbReference type="Pfam" id="PF11967"/>
    </source>
</evidence>
<proteinExistence type="predicted"/>
<dbReference type="InterPro" id="IPR003717">
    <property type="entry name" value="RecO"/>
</dbReference>
<gene>
    <name evidence="5" type="ORF">DES53_10161</name>
</gene>
<dbReference type="EMBL" id="QNRR01000001">
    <property type="protein sequence ID" value="RBP47264.1"/>
    <property type="molecule type" value="Genomic_DNA"/>
</dbReference>
<protein>
    <submittedName>
        <fullName evidence="5">DNA repair protein RecO (Recombination protein O)</fullName>
    </submittedName>
</protein>
<evidence type="ECO:0000256" key="3">
    <source>
        <dbReference type="ARBA" id="ARBA00023204"/>
    </source>
</evidence>
<keyword evidence="2" id="KW-0233">DNA recombination</keyword>
<keyword evidence="1" id="KW-0227">DNA damage</keyword>
<dbReference type="PANTHER" id="PTHR33991:SF1">
    <property type="entry name" value="DNA REPAIR PROTEIN RECO"/>
    <property type="match status" value="1"/>
</dbReference>
<dbReference type="Proteomes" id="UP000253426">
    <property type="component" value="Unassembled WGS sequence"/>
</dbReference>
<keyword evidence="3" id="KW-0234">DNA repair</keyword>
<dbReference type="RefSeq" id="WP_170156750.1">
    <property type="nucleotide sequence ID" value="NZ_QNRR01000001.1"/>
</dbReference>
<dbReference type="AlphaFoldDB" id="A0A366HUQ6"/>